<dbReference type="InterPro" id="IPR003593">
    <property type="entry name" value="AAA+_ATPase"/>
</dbReference>
<evidence type="ECO:0000256" key="4">
    <source>
        <dbReference type="ARBA" id="ARBA00022741"/>
    </source>
</evidence>
<comment type="subcellular location">
    <subcellularLocation>
        <location evidence="1 9 10">Cytoplasm</location>
    </subcellularLocation>
</comment>
<evidence type="ECO:0000259" key="16">
    <source>
        <dbReference type="PROSITE" id="PS51786"/>
    </source>
</evidence>
<comment type="function">
    <text evidence="9">ATP-dependent serine protease that mediates the selective degradation of mutant and abnormal proteins as well as certain short-lived regulatory proteins. Required for cellular homeostasis and for survival from DNA damage and developmental changes induced by stress. Degrades polypeptides processively to yield small peptide fragments that are 5 to 10 amino acids long. Binds to DNA in a double-stranded, site-specific manner.</text>
</comment>
<dbReference type="InterPro" id="IPR054594">
    <property type="entry name" value="Lon_lid"/>
</dbReference>
<dbReference type="GO" id="GO:0043565">
    <property type="term" value="F:sequence-specific DNA binding"/>
    <property type="evidence" value="ECO:0007669"/>
    <property type="project" value="UniProtKB-UniRule"/>
</dbReference>
<dbReference type="GO" id="GO:0005524">
    <property type="term" value="F:ATP binding"/>
    <property type="evidence" value="ECO:0007669"/>
    <property type="project" value="UniProtKB-UniRule"/>
</dbReference>
<comment type="subunit">
    <text evidence="9 10">Homohexamer. Organized in a ring with a central cavity.</text>
</comment>
<dbReference type="Gene3D" id="1.20.58.1480">
    <property type="match status" value="1"/>
</dbReference>
<dbReference type="Pfam" id="PF05362">
    <property type="entry name" value="Lon_C"/>
    <property type="match status" value="1"/>
</dbReference>
<dbReference type="PRINTS" id="PR00830">
    <property type="entry name" value="ENDOLAPTASE"/>
</dbReference>
<evidence type="ECO:0000256" key="15">
    <source>
        <dbReference type="SAM" id="Coils"/>
    </source>
</evidence>
<dbReference type="GO" id="GO:0006515">
    <property type="term" value="P:protein quality control for misfolded or incompletely synthesized proteins"/>
    <property type="evidence" value="ECO:0007669"/>
    <property type="project" value="UniProtKB-UniRule"/>
</dbReference>
<feature type="coiled-coil region" evidence="15">
    <location>
        <begin position="189"/>
        <end position="280"/>
    </location>
</feature>
<dbReference type="Pfam" id="PF02190">
    <property type="entry name" value="LON_substr_bdg"/>
    <property type="match status" value="1"/>
</dbReference>
<dbReference type="NCBIfam" id="TIGR00763">
    <property type="entry name" value="lon"/>
    <property type="match status" value="1"/>
</dbReference>
<name>A0A6I4W1S3_9BACL</name>
<dbReference type="PIRSF" id="PIRSF001174">
    <property type="entry name" value="Lon_proteas"/>
    <property type="match status" value="1"/>
</dbReference>
<protein>
    <recommendedName>
        <fullName evidence="9 10">Lon protease</fullName>
        <ecNumber evidence="9 10">3.4.21.53</ecNumber>
    </recommendedName>
    <alternativeName>
        <fullName evidence="9">ATP-dependent protease La</fullName>
    </alternativeName>
</protein>
<dbReference type="PROSITE" id="PS51786">
    <property type="entry name" value="LON_PROTEOLYTIC"/>
    <property type="match status" value="1"/>
</dbReference>
<dbReference type="FunFam" id="3.30.230.10:FF:000010">
    <property type="entry name" value="Lon protease"/>
    <property type="match status" value="1"/>
</dbReference>
<gene>
    <name evidence="9" type="primary">lon</name>
    <name evidence="18" type="ORF">GSM42_19635</name>
</gene>
<dbReference type="SUPFAM" id="SSF88697">
    <property type="entry name" value="PUA domain-like"/>
    <property type="match status" value="1"/>
</dbReference>
<dbReference type="GO" id="GO:0034605">
    <property type="term" value="P:cellular response to heat"/>
    <property type="evidence" value="ECO:0007669"/>
    <property type="project" value="UniProtKB-UniRule"/>
</dbReference>
<keyword evidence="6 9" id="KW-0720">Serine protease</keyword>
<dbReference type="FunFam" id="3.40.50.300:FF:000382">
    <property type="entry name" value="Lon protease homolog 2, peroxisomal"/>
    <property type="match status" value="1"/>
</dbReference>
<proteinExistence type="evidence at transcript level"/>
<dbReference type="InterPro" id="IPR015947">
    <property type="entry name" value="PUA-like_sf"/>
</dbReference>
<evidence type="ECO:0000256" key="7">
    <source>
        <dbReference type="ARBA" id="ARBA00022840"/>
    </source>
</evidence>
<dbReference type="GO" id="GO:0016887">
    <property type="term" value="F:ATP hydrolysis activity"/>
    <property type="evidence" value="ECO:0007669"/>
    <property type="project" value="UniProtKB-UniRule"/>
</dbReference>
<evidence type="ECO:0000256" key="6">
    <source>
        <dbReference type="ARBA" id="ARBA00022825"/>
    </source>
</evidence>
<dbReference type="Gene3D" id="3.40.50.300">
    <property type="entry name" value="P-loop containing nucleotide triphosphate hydrolases"/>
    <property type="match status" value="1"/>
</dbReference>
<dbReference type="HAMAP" id="MF_01973">
    <property type="entry name" value="lon_bact"/>
    <property type="match status" value="1"/>
</dbReference>
<dbReference type="EC" id="3.4.21.53" evidence="9 10"/>
<feature type="domain" description="Lon proteolytic" evidence="16">
    <location>
        <begin position="591"/>
        <end position="772"/>
    </location>
</feature>
<evidence type="ECO:0000259" key="17">
    <source>
        <dbReference type="PROSITE" id="PS51787"/>
    </source>
</evidence>
<feature type="active site" evidence="9 11">
    <location>
        <position position="678"/>
    </location>
</feature>
<feature type="binding site" evidence="9 12">
    <location>
        <begin position="355"/>
        <end position="362"/>
    </location>
    <ligand>
        <name>ATP</name>
        <dbReference type="ChEBI" id="CHEBI:30616"/>
    </ligand>
</feature>
<dbReference type="InterPro" id="IPR003959">
    <property type="entry name" value="ATPase_AAA_core"/>
</dbReference>
<dbReference type="AlphaFoldDB" id="A0A6I4W1S3"/>
<comment type="similarity">
    <text evidence="9 10 13 14">Belongs to the peptidase S16 family.</text>
</comment>
<dbReference type="SMART" id="SM00382">
    <property type="entry name" value="AAA"/>
    <property type="match status" value="1"/>
</dbReference>
<dbReference type="SUPFAM" id="SSF52540">
    <property type="entry name" value="P-loop containing nucleoside triphosphate hydrolases"/>
    <property type="match status" value="1"/>
</dbReference>
<dbReference type="CDD" id="cd19500">
    <property type="entry name" value="RecA-like_Lon"/>
    <property type="match status" value="1"/>
</dbReference>
<dbReference type="RefSeq" id="WP_160803249.1">
    <property type="nucleotide sequence ID" value="NZ_WUUL01000021.1"/>
</dbReference>
<evidence type="ECO:0000256" key="3">
    <source>
        <dbReference type="ARBA" id="ARBA00022670"/>
    </source>
</evidence>
<dbReference type="SUPFAM" id="SSF54211">
    <property type="entry name" value="Ribosomal protein S5 domain 2-like"/>
    <property type="match status" value="1"/>
</dbReference>
<dbReference type="InterPro" id="IPR027065">
    <property type="entry name" value="Lon_Prtase"/>
</dbReference>
<dbReference type="Gene3D" id="1.20.5.5270">
    <property type="match status" value="1"/>
</dbReference>
<dbReference type="NCBIfam" id="NF008053">
    <property type="entry name" value="PRK10787.1"/>
    <property type="match status" value="1"/>
</dbReference>
<dbReference type="InterPro" id="IPR004815">
    <property type="entry name" value="Lon_bac/euk-typ"/>
</dbReference>
<dbReference type="Gene3D" id="3.30.230.10">
    <property type="match status" value="1"/>
</dbReference>
<organism evidence="18 19">
    <name type="scientific">Shimazuella alba</name>
    <dbReference type="NCBI Taxonomy" id="2690964"/>
    <lineage>
        <taxon>Bacteria</taxon>
        <taxon>Bacillati</taxon>
        <taxon>Bacillota</taxon>
        <taxon>Bacilli</taxon>
        <taxon>Bacillales</taxon>
        <taxon>Thermoactinomycetaceae</taxon>
        <taxon>Shimazuella</taxon>
    </lineage>
</organism>
<evidence type="ECO:0000256" key="2">
    <source>
        <dbReference type="ARBA" id="ARBA00022490"/>
    </source>
</evidence>
<dbReference type="PANTHER" id="PTHR10046">
    <property type="entry name" value="ATP DEPENDENT LON PROTEASE FAMILY MEMBER"/>
    <property type="match status" value="1"/>
</dbReference>
<keyword evidence="7 9" id="KW-0067">ATP-binding</keyword>
<dbReference type="EMBL" id="WUUL01000021">
    <property type="protein sequence ID" value="MXQ55896.1"/>
    <property type="molecule type" value="Genomic_DNA"/>
</dbReference>
<evidence type="ECO:0000256" key="5">
    <source>
        <dbReference type="ARBA" id="ARBA00022801"/>
    </source>
</evidence>
<keyword evidence="8 9" id="KW-0346">Stress response</keyword>
<dbReference type="InterPro" id="IPR020568">
    <property type="entry name" value="Ribosomal_Su5_D2-typ_SF"/>
</dbReference>
<dbReference type="PROSITE" id="PS51787">
    <property type="entry name" value="LON_N"/>
    <property type="match status" value="1"/>
</dbReference>
<dbReference type="PROSITE" id="PS01046">
    <property type="entry name" value="LON_SER"/>
    <property type="match status" value="1"/>
</dbReference>
<dbReference type="InterPro" id="IPR014721">
    <property type="entry name" value="Ribsml_uS5_D2-typ_fold_subgr"/>
</dbReference>
<dbReference type="Gene3D" id="2.30.130.40">
    <property type="entry name" value="LON domain-like"/>
    <property type="match status" value="1"/>
</dbReference>
<evidence type="ECO:0000313" key="19">
    <source>
        <dbReference type="Proteomes" id="UP000430692"/>
    </source>
</evidence>
<dbReference type="InterPro" id="IPR008268">
    <property type="entry name" value="Peptidase_S16_AS"/>
</dbReference>
<keyword evidence="15" id="KW-0175">Coiled coil</keyword>
<dbReference type="Gene3D" id="1.10.8.60">
    <property type="match status" value="1"/>
</dbReference>
<accession>A0A6I4W1S3</accession>
<dbReference type="InterPro" id="IPR027543">
    <property type="entry name" value="Lon_bac"/>
</dbReference>
<dbReference type="InterPro" id="IPR008269">
    <property type="entry name" value="Lon_proteolytic"/>
</dbReference>
<feature type="active site" evidence="9 11">
    <location>
        <position position="721"/>
    </location>
</feature>
<dbReference type="GO" id="GO:0004176">
    <property type="term" value="F:ATP-dependent peptidase activity"/>
    <property type="evidence" value="ECO:0007669"/>
    <property type="project" value="UniProtKB-UniRule"/>
</dbReference>
<keyword evidence="4 9" id="KW-0547">Nucleotide-binding</keyword>
<dbReference type="GO" id="GO:0005737">
    <property type="term" value="C:cytoplasm"/>
    <property type="evidence" value="ECO:0007669"/>
    <property type="project" value="UniProtKB-SubCell"/>
</dbReference>
<keyword evidence="2 9" id="KW-0963">Cytoplasm</keyword>
<dbReference type="Pfam" id="PF00004">
    <property type="entry name" value="AAA"/>
    <property type="match status" value="1"/>
</dbReference>
<dbReference type="GO" id="GO:0004252">
    <property type="term" value="F:serine-type endopeptidase activity"/>
    <property type="evidence" value="ECO:0007669"/>
    <property type="project" value="UniProtKB-UniRule"/>
</dbReference>
<evidence type="ECO:0000256" key="9">
    <source>
        <dbReference type="HAMAP-Rule" id="MF_01973"/>
    </source>
</evidence>
<evidence type="ECO:0000256" key="1">
    <source>
        <dbReference type="ARBA" id="ARBA00004496"/>
    </source>
</evidence>
<evidence type="ECO:0000256" key="14">
    <source>
        <dbReference type="RuleBase" id="RU000591"/>
    </source>
</evidence>
<comment type="catalytic activity">
    <reaction evidence="9 10 13">
        <text>Hydrolysis of proteins in presence of ATP.</text>
        <dbReference type="EC" id="3.4.21.53"/>
    </reaction>
</comment>
<feature type="domain" description="Lon N-terminal" evidence="17">
    <location>
        <begin position="10"/>
        <end position="203"/>
    </location>
</feature>
<dbReference type="Pfam" id="PF22667">
    <property type="entry name" value="Lon_lid"/>
    <property type="match status" value="1"/>
</dbReference>
<dbReference type="InterPro" id="IPR003111">
    <property type="entry name" value="Lon_prtase_N"/>
</dbReference>
<evidence type="ECO:0000256" key="8">
    <source>
        <dbReference type="ARBA" id="ARBA00023016"/>
    </source>
</evidence>
<comment type="caution">
    <text evidence="18">The sequence shown here is derived from an EMBL/GenBank/DDBJ whole genome shotgun (WGS) entry which is preliminary data.</text>
</comment>
<dbReference type="Proteomes" id="UP000430692">
    <property type="component" value="Unassembled WGS sequence"/>
</dbReference>
<keyword evidence="19" id="KW-1185">Reference proteome</keyword>
<sequence length="780" mass="87517">MAQHEQEKTYPLLPLRGLLVFPSMVLHLDVGREKSINALDQAMVEENHILLVTQQDAQIEEPAQKDLFAVGTIAKVRQMLKLPNGTVRVLVEGLHRANILSLTDNESYHEASVSELHEEVAIDQDMEALMRSVLDHFDQYLRYSKKLSADTYQTVEDIEEPSRLADTIASHLPLKLTDKQAILELPTVKERLEKLLSLLHNEKEILQLERKIHAQVKKQMEQAQKEYYLREQMKAIQKELGDKEGRSGEVEELREKLSKLKADDTVKEKVEKEIDRLEKTPTTSAEGGVIRNYIDWLLDLPWGYETEDQLDINVAEKILDEDHFGLEKPKERILEYLAVQQMVKKLKGPILCLVGPPGVGKTSLAKSIARSLNRKFVRISLGGVHDEAEIRGHRRTYIGSLPGRIIQGMKTAGSANPVFLLDEIDKMSSDFRGDPASALLEVLDPNQNSTYSDHYIEIPYDLSKVMFITTANTMYSIPRPLLDRMEVINLSGYTELEKEQIAKTYLIPKQIEDHGLTEEMLSIEPEAVLGIIRYYTREAGVRSLERVIGTLCRKAAKDIVAGKTDQIVVTEEKLNDMLGPQRYRFGRKESKDQVGLATGLAWTEVGGDTLAIEVTLLPGKGKLTLTGQLGDVMKESAQAAFSYIRSRTKELDIPENFHEQNDIHIHVPEGAIPKDGPSAGITMATALVSALTNTPVFNKVAMTGEITLRGRVLPIGGLKEKSMAAHRAGIEHIIFPQENEKDLVDIPASVKEDLTFTPVSHLDEVLKIALTRETDENHTG</sequence>
<dbReference type="InterPro" id="IPR046336">
    <property type="entry name" value="Lon_prtase_N_sf"/>
</dbReference>
<dbReference type="SMART" id="SM00464">
    <property type="entry name" value="LON"/>
    <property type="match status" value="1"/>
</dbReference>
<keyword evidence="3 9" id="KW-0645">Protease</keyword>
<keyword evidence="5 9" id="KW-0378">Hydrolase</keyword>
<evidence type="ECO:0000256" key="13">
    <source>
        <dbReference type="PROSITE-ProRule" id="PRU01122"/>
    </source>
</evidence>
<evidence type="ECO:0000256" key="10">
    <source>
        <dbReference type="PIRNR" id="PIRNR001174"/>
    </source>
</evidence>
<reference evidence="18 19" key="1">
    <citation type="submission" date="2019-12" db="EMBL/GenBank/DDBJ databases">
        <title>Whole-genome analyses of novel actinobacteria.</title>
        <authorList>
            <person name="Sahin N."/>
            <person name="Saygin H."/>
        </authorList>
    </citation>
    <scope>NUCLEOTIDE SEQUENCE [LARGE SCALE GENOMIC DNA]</scope>
    <source>
        <strain evidence="18 19">KC615</strain>
    </source>
</reference>
<evidence type="ECO:0000313" key="18">
    <source>
        <dbReference type="EMBL" id="MXQ55896.1"/>
    </source>
</evidence>
<comment type="induction">
    <text evidence="9">By heat shock.</text>
</comment>
<evidence type="ECO:0000256" key="12">
    <source>
        <dbReference type="PIRSR" id="PIRSR001174-2"/>
    </source>
</evidence>
<dbReference type="InterPro" id="IPR027417">
    <property type="entry name" value="P-loop_NTPase"/>
</dbReference>
<evidence type="ECO:0000256" key="11">
    <source>
        <dbReference type="PIRSR" id="PIRSR001174-1"/>
    </source>
</evidence>